<keyword evidence="2" id="KW-0732">Signal</keyword>
<dbReference type="EMBL" id="BAAAUD010000007">
    <property type="protein sequence ID" value="GAA2923379.1"/>
    <property type="molecule type" value="Genomic_DNA"/>
</dbReference>
<protein>
    <recommendedName>
        <fullName evidence="3">CBM6 domain-containing protein</fullName>
    </recommendedName>
</protein>
<dbReference type="SUPFAM" id="SSF50370">
    <property type="entry name" value="Ricin B-like lectins"/>
    <property type="match status" value="1"/>
</dbReference>
<evidence type="ECO:0000256" key="2">
    <source>
        <dbReference type="SAM" id="SignalP"/>
    </source>
</evidence>
<dbReference type="InterPro" id="IPR035992">
    <property type="entry name" value="Ricin_B-like_lectins"/>
</dbReference>
<feature type="chain" id="PRO_5046104346" description="CBM6 domain-containing protein" evidence="2">
    <location>
        <begin position="20"/>
        <end position="299"/>
    </location>
</feature>
<evidence type="ECO:0000313" key="4">
    <source>
        <dbReference type="EMBL" id="GAA2923379.1"/>
    </source>
</evidence>
<dbReference type="Gene3D" id="2.60.120.260">
    <property type="entry name" value="Galactose-binding domain-like"/>
    <property type="match status" value="1"/>
</dbReference>
<dbReference type="InterPro" id="IPR005084">
    <property type="entry name" value="CBM6"/>
</dbReference>
<sequence>MLAPIFAAALVLLTVIASAAADTGTCGAEGGVLSGVFTATAVPDCSDSGCVAGFDDPADQIAITVAGGAGGLFDVAVVYRSPFGWKQTWLLLNGVLVGGLVLPGVETFSSVPVGRMLLRLGDNMVTLQSNWGCYEIDALQPTPAPAAPPGGFLTDGRSNFLDFLRRFHAHPRVGALGEVGDFKYRPRAGSICMVGDRCVDVVGGNRVNGTRSSFGIASGAVRRSGPYEVTAPCVLGKCLDIKVTAATGRGTKAGTPVQMWGCWGSPTQRWVPQPARSVLRPLPGRSGRPHPARHPPADL</sequence>
<feature type="domain" description="CBM6" evidence="3">
    <location>
        <begin position="28"/>
        <end position="140"/>
    </location>
</feature>
<organism evidence="4 5">
    <name type="scientific">Streptomyces enissocaesilis</name>
    <dbReference type="NCBI Taxonomy" id="332589"/>
    <lineage>
        <taxon>Bacteria</taxon>
        <taxon>Bacillati</taxon>
        <taxon>Actinomycetota</taxon>
        <taxon>Actinomycetes</taxon>
        <taxon>Kitasatosporales</taxon>
        <taxon>Streptomycetaceae</taxon>
        <taxon>Streptomyces</taxon>
        <taxon>Streptomyces rochei group</taxon>
    </lineage>
</organism>
<dbReference type="Pfam" id="PF16990">
    <property type="entry name" value="CBM_35"/>
    <property type="match status" value="1"/>
</dbReference>
<evidence type="ECO:0000313" key="5">
    <source>
        <dbReference type="Proteomes" id="UP001500403"/>
    </source>
</evidence>
<evidence type="ECO:0000256" key="1">
    <source>
        <dbReference type="SAM" id="MobiDB-lite"/>
    </source>
</evidence>
<dbReference type="Proteomes" id="UP001500403">
    <property type="component" value="Unassembled WGS sequence"/>
</dbReference>
<feature type="region of interest" description="Disordered" evidence="1">
    <location>
        <begin position="273"/>
        <end position="299"/>
    </location>
</feature>
<gene>
    <name evidence="4" type="ORF">GCM10010446_04480</name>
</gene>
<dbReference type="Gene3D" id="2.80.10.50">
    <property type="match status" value="1"/>
</dbReference>
<accession>A0ABN3WP42</accession>
<proteinExistence type="predicted"/>
<evidence type="ECO:0000259" key="3">
    <source>
        <dbReference type="Pfam" id="PF16990"/>
    </source>
</evidence>
<name>A0ABN3WP42_9ACTN</name>
<feature type="signal peptide" evidence="2">
    <location>
        <begin position="1"/>
        <end position="19"/>
    </location>
</feature>
<reference evidence="4 5" key="1">
    <citation type="journal article" date="2019" name="Int. J. Syst. Evol. Microbiol.">
        <title>The Global Catalogue of Microorganisms (GCM) 10K type strain sequencing project: providing services to taxonomists for standard genome sequencing and annotation.</title>
        <authorList>
            <consortium name="The Broad Institute Genomics Platform"/>
            <consortium name="The Broad Institute Genome Sequencing Center for Infectious Disease"/>
            <person name="Wu L."/>
            <person name="Ma J."/>
        </authorList>
    </citation>
    <scope>NUCLEOTIDE SEQUENCE [LARGE SCALE GENOMIC DNA]</scope>
    <source>
        <strain evidence="4 5">JCM 9088</strain>
    </source>
</reference>
<comment type="caution">
    <text evidence="4">The sequence shown here is derived from an EMBL/GenBank/DDBJ whole genome shotgun (WGS) entry which is preliminary data.</text>
</comment>
<keyword evidence="5" id="KW-1185">Reference proteome</keyword>